<dbReference type="Proteomes" id="UP000285201">
    <property type="component" value="Unassembled WGS sequence"/>
</dbReference>
<dbReference type="Pfam" id="PF00392">
    <property type="entry name" value="GntR"/>
    <property type="match status" value="1"/>
</dbReference>
<name>A0A174Z1Z3_9FIRM</name>
<gene>
    <name evidence="5" type="primary">yvoA_2</name>
    <name evidence="6" type="ORF">DW007_06370</name>
    <name evidence="5" type="ORF">ERS852490_01846</name>
</gene>
<evidence type="ECO:0000313" key="8">
    <source>
        <dbReference type="Proteomes" id="UP000285201"/>
    </source>
</evidence>
<keyword evidence="3" id="KW-0804">Transcription</keyword>
<dbReference type="InterPro" id="IPR036388">
    <property type="entry name" value="WH-like_DNA-bd_sf"/>
</dbReference>
<evidence type="ECO:0000256" key="1">
    <source>
        <dbReference type="ARBA" id="ARBA00023015"/>
    </source>
</evidence>
<dbReference type="Gene3D" id="1.10.10.10">
    <property type="entry name" value="Winged helix-like DNA-binding domain superfamily/Winged helix DNA-binding domain"/>
    <property type="match status" value="1"/>
</dbReference>
<evidence type="ECO:0000256" key="2">
    <source>
        <dbReference type="ARBA" id="ARBA00023125"/>
    </source>
</evidence>
<dbReference type="PANTHER" id="PTHR38445:SF7">
    <property type="entry name" value="GNTR-FAMILY TRANSCRIPTIONAL REGULATOR"/>
    <property type="match status" value="1"/>
</dbReference>
<dbReference type="GO" id="GO:0003677">
    <property type="term" value="F:DNA binding"/>
    <property type="evidence" value="ECO:0007669"/>
    <property type="project" value="UniProtKB-KW"/>
</dbReference>
<sequence length="124" mass="13869">MHIILNHSSMVPIYEQLMEQIKSEIIQSVLKEGEALPSVRTLAGELRISALTVKKAYDKLEEEGFVTTVHGKGTYVTASDKQLASEARRIAVEEDFDKAIDRAVAIGMEKEEILEVVKLILDEK</sequence>
<organism evidence="5 7">
    <name type="scientific">Lachnospira eligens</name>
    <dbReference type="NCBI Taxonomy" id="39485"/>
    <lineage>
        <taxon>Bacteria</taxon>
        <taxon>Bacillati</taxon>
        <taxon>Bacillota</taxon>
        <taxon>Clostridia</taxon>
        <taxon>Lachnospirales</taxon>
        <taxon>Lachnospiraceae</taxon>
        <taxon>Lachnospira</taxon>
    </lineage>
</organism>
<accession>A0A174Z1Z3</accession>
<protein>
    <submittedName>
        <fullName evidence="6">GntR family transcriptional regulator</fullName>
    </submittedName>
    <submittedName>
        <fullName evidence="5">HTH-type transcriptional repressor yvoA</fullName>
    </submittedName>
</protein>
<evidence type="ECO:0000313" key="5">
    <source>
        <dbReference type="EMBL" id="CUQ78011.1"/>
    </source>
</evidence>
<proteinExistence type="predicted"/>
<evidence type="ECO:0000313" key="7">
    <source>
        <dbReference type="Proteomes" id="UP000095621"/>
    </source>
</evidence>
<dbReference type="PRINTS" id="PR00035">
    <property type="entry name" value="HTHGNTR"/>
</dbReference>
<keyword evidence="1" id="KW-0805">Transcription regulation</keyword>
<dbReference type="PANTHER" id="PTHR38445">
    <property type="entry name" value="HTH-TYPE TRANSCRIPTIONAL REPRESSOR YTRA"/>
    <property type="match status" value="1"/>
</dbReference>
<feature type="domain" description="HTH gntR-type" evidence="4">
    <location>
        <begin position="11"/>
        <end position="79"/>
    </location>
</feature>
<dbReference type="CDD" id="cd07377">
    <property type="entry name" value="WHTH_GntR"/>
    <property type="match status" value="1"/>
</dbReference>
<dbReference type="AlphaFoldDB" id="A0A174Z1Z3"/>
<evidence type="ECO:0000313" key="6">
    <source>
        <dbReference type="EMBL" id="RHL69164.1"/>
    </source>
</evidence>
<evidence type="ECO:0000256" key="3">
    <source>
        <dbReference type="ARBA" id="ARBA00023163"/>
    </source>
</evidence>
<dbReference type="GeneID" id="41356411"/>
<dbReference type="OrthoDB" id="9801546at2"/>
<reference evidence="6 8" key="2">
    <citation type="submission" date="2018-08" db="EMBL/GenBank/DDBJ databases">
        <title>A genome reference for cultivated species of the human gut microbiota.</title>
        <authorList>
            <person name="Zou Y."/>
            <person name="Xue W."/>
            <person name="Luo G."/>
        </authorList>
    </citation>
    <scope>NUCLEOTIDE SEQUENCE [LARGE SCALE GENOMIC DNA]</scope>
    <source>
        <strain evidence="6 8">AF36-7BH</strain>
    </source>
</reference>
<dbReference type="InterPro" id="IPR036390">
    <property type="entry name" value="WH_DNA-bd_sf"/>
</dbReference>
<dbReference type="SUPFAM" id="SSF46785">
    <property type="entry name" value="Winged helix' DNA-binding domain"/>
    <property type="match status" value="1"/>
</dbReference>
<evidence type="ECO:0000259" key="4">
    <source>
        <dbReference type="PROSITE" id="PS50949"/>
    </source>
</evidence>
<dbReference type="SMART" id="SM00345">
    <property type="entry name" value="HTH_GNTR"/>
    <property type="match status" value="1"/>
</dbReference>
<keyword evidence="2" id="KW-0238">DNA-binding</keyword>
<dbReference type="RefSeq" id="WP_022097118.1">
    <property type="nucleotide sequence ID" value="NZ_CABJMX010000098.1"/>
</dbReference>
<dbReference type="EMBL" id="CZBU01000004">
    <property type="protein sequence ID" value="CUQ78011.1"/>
    <property type="molecule type" value="Genomic_DNA"/>
</dbReference>
<dbReference type="PROSITE" id="PS50949">
    <property type="entry name" value="HTH_GNTR"/>
    <property type="match status" value="1"/>
</dbReference>
<dbReference type="EMBL" id="QROY01000004">
    <property type="protein sequence ID" value="RHL69164.1"/>
    <property type="molecule type" value="Genomic_DNA"/>
</dbReference>
<dbReference type="GO" id="GO:0003700">
    <property type="term" value="F:DNA-binding transcription factor activity"/>
    <property type="evidence" value="ECO:0007669"/>
    <property type="project" value="InterPro"/>
</dbReference>
<dbReference type="Proteomes" id="UP000095621">
    <property type="component" value="Unassembled WGS sequence"/>
</dbReference>
<dbReference type="InterPro" id="IPR000524">
    <property type="entry name" value="Tscrpt_reg_HTH_GntR"/>
</dbReference>
<reference evidence="5 7" key="1">
    <citation type="submission" date="2015-09" db="EMBL/GenBank/DDBJ databases">
        <authorList>
            <consortium name="Pathogen Informatics"/>
        </authorList>
    </citation>
    <scope>NUCLEOTIDE SEQUENCE [LARGE SCALE GENOMIC DNA]</scope>
    <source>
        <strain evidence="5 7">2789STDY5834875</strain>
    </source>
</reference>